<dbReference type="EMBL" id="BAEK01000038">
    <property type="protein sequence ID" value="GAC05369.1"/>
    <property type="molecule type" value="Genomic_DNA"/>
</dbReference>
<keyword evidence="2" id="KW-1185">Reference proteome</keyword>
<reference evidence="1 2" key="1">
    <citation type="journal article" date="2014" name="Environ. Microbiol.">
        <title>Comparative genomics of the marine bacterial genus Glaciecola reveals the high degree of genomic diversity and genomic characteristic for cold adaptation.</title>
        <authorList>
            <person name="Qin Q.L."/>
            <person name="Xie B.B."/>
            <person name="Yu Y."/>
            <person name="Shu Y.L."/>
            <person name="Rong J.C."/>
            <person name="Zhang Y.J."/>
            <person name="Zhao D.L."/>
            <person name="Chen X.L."/>
            <person name="Zhang X.Y."/>
            <person name="Chen B."/>
            <person name="Zhou B.C."/>
            <person name="Zhang Y.Z."/>
        </authorList>
    </citation>
    <scope>NUCLEOTIDE SEQUENCE [LARGE SCALE GENOMIC DNA]</scope>
    <source>
        <strain evidence="1 2">NO2</strain>
    </source>
</reference>
<protein>
    <submittedName>
        <fullName evidence="1">Uncharacterized protein</fullName>
    </submittedName>
</protein>
<comment type="caution">
    <text evidence="1">The sequence shown here is derived from an EMBL/GenBank/DDBJ whole genome shotgun (WGS) entry which is preliminary data.</text>
</comment>
<sequence length="38" mass="4250">MPRLYFKPIASDGKTLKPLTALKIQAEGLRIYANTINC</sequence>
<evidence type="ECO:0000313" key="2">
    <source>
        <dbReference type="Proteomes" id="UP000008372"/>
    </source>
</evidence>
<proteinExistence type="predicted"/>
<gene>
    <name evidence="1" type="ORF">GAGA_2520</name>
</gene>
<dbReference type="Proteomes" id="UP000008372">
    <property type="component" value="Unassembled WGS sequence"/>
</dbReference>
<evidence type="ECO:0000313" key="1">
    <source>
        <dbReference type="EMBL" id="GAC05369.1"/>
    </source>
</evidence>
<name>A0ABQ0I8H8_9ALTE</name>
<organism evidence="1 2">
    <name type="scientific">Paraglaciecola agarilytica NO2</name>
    <dbReference type="NCBI Taxonomy" id="1125747"/>
    <lineage>
        <taxon>Bacteria</taxon>
        <taxon>Pseudomonadati</taxon>
        <taxon>Pseudomonadota</taxon>
        <taxon>Gammaproteobacteria</taxon>
        <taxon>Alteromonadales</taxon>
        <taxon>Alteromonadaceae</taxon>
        <taxon>Paraglaciecola</taxon>
    </lineage>
</organism>
<accession>A0ABQ0I8H8</accession>